<name>A0A5B7KA03_PORTR</name>
<evidence type="ECO:0000313" key="2">
    <source>
        <dbReference type="EMBL" id="MPD05443.1"/>
    </source>
</evidence>
<accession>A0A5B7KA03</accession>
<organism evidence="2 3">
    <name type="scientific">Portunus trituberculatus</name>
    <name type="common">Swimming crab</name>
    <name type="synonym">Neptunus trituberculatus</name>
    <dbReference type="NCBI Taxonomy" id="210409"/>
    <lineage>
        <taxon>Eukaryota</taxon>
        <taxon>Metazoa</taxon>
        <taxon>Ecdysozoa</taxon>
        <taxon>Arthropoda</taxon>
        <taxon>Crustacea</taxon>
        <taxon>Multicrustacea</taxon>
        <taxon>Malacostraca</taxon>
        <taxon>Eumalacostraca</taxon>
        <taxon>Eucarida</taxon>
        <taxon>Decapoda</taxon>
        <taxon>Pleocyemata</taxon>
        <taxon>Brachyura</taxon>
        <taxon>Eubrachyura</taxon>
        <taxon>Portunoidea</taxon>
        <taxon>Portunidae</taxon>
        <taxon>Portuninae</taxon>
        <taxon>Portunus</taxon>
    </lineage>
</organism>
<dbReference type="EMBL" id="VSRR010146026">
    <property type="protein sequence ID" value="MPD05443.1"/>
    <property type="molecule type" value="Genomic_DNA"/>
</dbReference>
<reference evidence="2 3" key="1">
    <citation type="submission" date="2019-05" db="EMBL/GenBank/DDBJ databases">
        <title>Another draft genome of Portunus trituberculatus and its Hox gene families provides insights of decapod evolution.</title>
        <authorList>
            <person name="Jeong J.-H."/>
            <person name="Song I."/>
            <person name="Kim S."/>
            <person name="Choi T."/>
            <person name="Kim D."/>
            <person name="Ryu S."/>
            <person name="Kim W."/>
        </authorList>
    </citation>
    <scope>NUCLEOTIDE SEQUENCE [LARGE SCALE GENOMIC DNA]</scope>
    <source>
        <tissue evidence="2">Muscle</tissue>
    </source>
</reference>
<dbReference type="Proteomes" id="UP000324222">
    <property type="component" value="Unassembled WGS sequence"/>
</dbReference>
<comment type="caution">
    <text evidence="2">The sequence shown here is derived from an EMBL/GenBank/DDBJ whole genome shotgun (WGS) entry which is preliminary data.</text>
</comment>
<keyword evidence="3" id="KW-1185">Reference proteome</keyword>
<gene>
    <name evidence="2" type="ORF">E2C01_101189</name>
</gene>
<sequence length="107" mass="11559">MNRMRSLCKYGGDIFHWEDMADDFCGSVFPSRRSVSGAVFLTTRRTLGSSHQVQPGAPPSLLASLPPLDVSVLLEATGGREGRRRHATWPGSTSRCAASTCRRPGPA</sequence>
<proteinExistence type="predicted"/>
<evidence type="ECO:0000256" key="1">
    <source>
        <dbReference type="SAM" id="MobiDB-lite"/>
    </source>
</evidence>
<protein>
    <submittedName>
        <fullName evidence="2">Uncharacterized protein</fullName>
    </submittedName>
</protein>
<feature type="region of interest" description="Disordered" evidence="1">
    <location>
        <begin position="79"/>
        <end position="107"/>
    </location>
</feature>
<evidence type="ECO:0000313" key="3">
    <source>
        <dbReference type="Proteomes" id="UP000324222"/>
    </source>
</evidence>
<dbReference type="AlphaFoldDB" id="A0A5B7KA03"/>